<dbReference type="Pfam" id="PF01425">
    <property type="entry name" value="Amidase"/>
    <property type="match status" value="1"/>
</dbReference>
<evidence type="ECO:0000259" key="3">
    <source>
        <dbReference type="Pfam" id="PF01425"/>
    </source>
</evidence>
<keyword evidence="5" id="KW-1185">Reference proteome</keyword>
<dbReference type="InterPro" id="IPR036928">
    <property type="entry name" value="AS_sf"/>
</dbReference>
<dbReference type="RefSeq" id="WP_307286345.1">
    <property type="nucleotide sequence ID" value="NZ_JAUSVX010000033.1"/>
</dbReference>
<name>A0ABU0JPU8_9HYPH</name>
<organism evidence="4 5">
    <name type="scientific">Labrys wisconsinensis</name>
    <dbReference type="NCBI Taxonomy" id="425677"/>
    <lineage>
        <taxon>Bacteria</taxon>
        <taxon>Pseudomonadati</taxon>
        <taxon>Pseudomonadota</taxon>
        <taxon>Alphaproteobacteria</taxon>
        <taxon>Hyphomicrobiales</taxon>
        <taxon>Xanthobacteraceae</taxon>
        <taxon>Labrys</taxon>
    </lineage>
</organism>
<dbReference type="GO" id="GO:0004040">
    <property type="term" value="F:amidase activity"/>
    <property type="evidence" value="ECO:0007669"/>
    <property type="project" value="UniProtKB-EC"/>
</dbReference>
<reference evidence="4 5" key="1">
    <citation type="submission" date="2023-07" db="EMBL/GenBank/DDBJ databases">
        <title>Genomic Encyclopedia of Type Strains, Phase IV (KMG-IV): sequencing the most valuable type-strain genomes for metagenomic binning, comparative biology and taxonomic classification.</title>
        <authorList>
            <person name="Goeker M."/>
        </authorList>
    </citation>
    <scope>NUCLEOTIDE SEQUENCE [LARGE SCALE GENOMIC DNA]</scope>
    <source>
        <strain evidence="4 5">DSM 19619</strain>
    </source>
</reference>
<protein>
    <recommendedName>
        <fullName evidence="2">Indoleacetamide hydrolase</fullName>
    </recommendedName>
</protein>
<evidence type="ECO:0000313" key="4">
    <source>
        <dbReference type="EMBL" id="MDQ0475304.1"/>
    </source>
</evidence>
<dbReference type="Gene3D" id="3.90.1300.10">
    <property type="entry name" value="Amidase signature (AS) domain"/>
    <property type="match status" value="1"/>
</dbReference>
<evidence type="ECO:0000256" key="2">
    <source>
        <dbReference type="ARBA" id="ARBA00021874"/>
    </source>
</evidence>
<dbReference type="InterPro" id="IPR023631">
    <property type="entry name" value="Amidase_dom"/>
</dbReference>
<feature type="domain" description="Amidase" evidence="3">
    <location>
        <begin position="30"/>
        <end position="449"/>
    </location>
</feature>
<proteinExistence type="predicted"/>
<accession>A0ABU0JPU8</accession>
<comment type="function">
    <text evidence="1">Hydrolyzes indole-3-acetamide (IAM) into indole-3-acetic acid (IAA).</text>
</comment>
<dbReference type="InterPro" id="IPR020556">
    <property type="entry name" value="Amidase_CS"/>
</dbReference>
<evidence type="ECO:0000256" key="1">
    <source>
        <dbReference type="ARBA" id="ARBA00003871"/>
    </source>
</evidence>
<evidence type="ECO:0000313" key="5">
    <source>
        <dbReference type="Proteomes" id="UP001242480"/>
    </source>
</evidence>
<dbReference type="EMBL" id="JAUSVX010000033">
    <property type="protein sequence ID" value="MDQ0475304.1"/>
    <property type="molecule type" value="Genomic_DNA"/>
</dbReference>
<gene>
    <name evidence="4" type="ORF">QO011_008347</name>
</gene>
<dbReference type="SUPFAM" id="SSF75304">
    <property type="entry name" value="Amidase signature (AS) enzymes"/>
    <property type="match status" value="1"/>
</dbReference>
<dbReference type="PROSITE" id="PS00571">
    <property type="entry name" value="AMIDASES"/>
    <property type="match status" value="1"/>
</dbReference>
<dbReference type="InterPro" id="IPR000120">
    <property type="entry name" value="Amidase"/>
</dbReference>
<dbReference type="Proteomes" id="UP001242480">
    <property type="component" value="Unassembled WGS sequence"/>
</dbReference>
<dbReference type="PANTHER" id="PTHR11895">
    <property type="entry name" value="TRANSAMIDASE"/>
    <property type="match status" value="1"/>
</dbReference>
<keyword evidence="4" id="KW-0378">Hydrolase</keyword>
<dbReference type="PANTHER" id="PTHR11895:SF176">
    <property type="entry name" value="AMIDASE AMID-RELATED"/>
    <property type="match status" value="1"/>
</dbReference>
<sequence>MSAEPSDLHYRSLTETAERIRRRELSPVAVTEAMLERIGRLDGGLHSYRTVTADLARAQAAQAESEIAAGRYRGPLHGIPVAVKDLCFTEGIPTSAGMPIHRGFRPDHDATVVRRLADAGAVLLGKQHLTEGACIEHHPEFGRPVNPWRADLWTGASSSGSGVATAAGLCFASVGSDTGGSIRFPSAPNGVTGVKPTWGRISRHGIFNLAESYDTLGPMARSAADAAAMLGVLAGDDPADPTSLPAAVPDYLGGLAGVEGARGLRIGIDRAYNDAGADPETTGLLEAAAAVLRDLGAELRPVAFPDHQPLCAHLAEVHMAELASAHAATYPEQKQRYGRWLTAGLESGLAMSPVDYARTTIERDRFKGRLVRLFAEVDAVLMPVFSFATPTWQEVEAIVETEISRLFRFTFPINASGSPSVTFPCGFTGDGRPIGIQLVGAHLSEAVLLRAVHAYQQATDWHLRRPPLP</sequence>
<comment type="caution">
    <text evidence="4">The sequence shown here is derived from an EMBL/GenBank/DDBJ whole genome shotgun (WGS) entry which is preliminary data.</text>
</comment>